<feature type="domain" description="ABC transporter" evidence="3">
    <location>
        <begin position="314"/>
        <end position="509"/>
    </location>
</feature>
<dbReference type="GO" id="GO:0016887">
    <property type="term" value="F:ATP hydrolysis activity"/>
    <property type="evidence" value="ECO:0007669"/>
    <property type="project" value="InterPro"/>
</dbReference>
<dbReference type="Pfam" id="PF00005">
    <property type="entry name" value="ABC_tran"/>
    <property type="match status" value="2"/>
</dbReference>
<dbReference type="AlphaFoldDB" id="A0AAP3G7N5"/>
<keyword evidence="1" id="KW-0547">Nucleotide-binding</keyword>
<evidence type="ECO:0000313" key="5">
    <source>
        <dbReference type="Proteomes" id="UP001077662"/>
    </source>
</evidence>
<dbReference type="Pfam" id="PF12848">
    <property type="entry name" value="ABC_tran_Xtn"/>
    <property type="match status" value="1"/>
</dbReference>
<evidence type="ECO:0000256" key="1">
    <source>
        <dbReference type="ARBA" id="ARBA00022741"/>
    </source>
</evidence>
<feature type="domain" description="ABC transporter" evidence="3">
    <location>
        <begin position="4"/>
        <end position="258"/>
    </location>
</feature>
<dbReference type="InterPro" id="IPR003439">
    <property type="entry name" value="ABC_transporter-like_ATP-bd"/>
</dbReference>
<name>A0AAP3G7N5_BRELA</name>
<dbReference type="InterPro" id="IPR027417">
    <property type="entry name" value="P-loop_NTPase"/>
</dbReference>
<dbReference type="PANTHER" id="PTHR42855:SF2">
    <property type="entry name" value="DRUG RESISTANCE ABC TRANSPORTER,ATP-BINDING PROTEIN"/>
    <property type="match status" value="1"/>
</dbReference>
<accession>A0AAP3G7N5</accession>
<comment type="caution">
    <text evidence="4">The sequence shown here is derived from an EMBL/GenBank/DDBJ whole genome shotgun (WGS) entry which is preliminary data.</text>
</comment>
<dbReference type="PROSITE" id="PS00211">
    <property type="entry name" value="ABC_TRANSPORTER_1"/>
    <property type="match status" value="2"/>
</dbReference>
<sequence>MSMLTVENVTQMYGDNIIFQNISFRLLQGEHAGLVGSNGAGKSTLLRILAGELLPDSGKVEWLSHLKIGYLQQHIHLQAGTTILQYLQGAFTHLYEIEKMMLALTEEMAIPSNNLEQLLARYGELQSILDHSDFYHIEAKIEEIASGLGITELGMDRDVEKLSGGQRTKLLLGKLLLEEPHALLLDEPTNYLDDVHIAWLTNYLKSYKHAYFVVSHDERFLNEITTTNYHLEHQTIKRYTGNYDYFVTSYAQSNLQLQNAYERQQKEITRLENFIEKNRVRKAKQAKSREKALERMARVGKPTSTTQPRFIFHIQSEPVNQILEAQNLQIGYTEPLLGPIDLRVNRGEKIAIVGYNGIGKSTMLRTLLGYLLPLSGNVLIGERVKPAYFSQEGLSSNQTPLEQVWSLRPDLTQKEIRQELARSGLTEQHIRQKLCSLSGGEQAKVRLCELMLTNSNVLVLDEPTNHLDAGSKDAFKEALKQYRGTILLVSHEPAFYEEWITQVWQVQEWCQ</sequence>
<dbReference type="PROSITE" id="PS50893">
    <property type="entry name" value="ABC_TRANSPORTER_2"/>
    <property type="match status" value="2"/>
</dbReference>
<reference evidence="4" key="1">
    <citation type="submission" date="2022-09" db="EMBL/GenBank/DDBJ databases">
        <title>Genome analysis and characterization of larvicidal activity of Brevibacillus strains.</title>
        <authorList>
            <person name="Patrusheva E.V."/>
            <person name="Izotova A.O."/>
            <person name="Toshchakov S.V."/>
            <person name="Sineoky S.P."/>
        </authorList>
    </citation>
    <scope>NUCLEOTIDE SEQUENCE</scope>
    <source>
        <strain evidence="4">VKPM_B-13247</strain>
    </source>
</reference>
<dbReference type="SUPFAM" id="SSF52540">
    <property type="entry name" value="P-loop containing nucleoside triphosphate hydrolases"/>
    <property type="match status" value="2"/>
</dbReference>
<dbReference type="Gene3D" id="3.40.50.300">
    <property type="entry name" value="P-loop containing nucleotide triphosphate hydrolases"/>
    <property type="match status" value="2"/>
</dbReference>
<dbReference type="RefSeq" id="WP_258433673.1">
    <property type="nucleotide sequence ID" value="NZ_JANSGW010000014.1"/>
</dbReference>
<organism evidence="4 5">
    <name type="scientific">Brevibacillus laterosporus</name>
    <name type="common">Bacillus laterosporus</name>
    <dbReference type="NCBI Taxonomy" id="1465"/>
    <lineage>
        <taxon>Bacteria</taxon>
        <taxon>Bacillati</taxon>
        <taxon>Bacillota</taxon>
        <taxon>Bacilli</taxon>
        <taxon>Bacillales</taxon>
        <taxon>Paenibacillaceae</taxon>
        <taxon>Brevibacillus</taxon>
    </lineage>
</organism>
<evidence type="ECO:0000256" key="2">
    <source>
        <dbReference type="ARBA" id="ARBA00022840"/>
    </source>
</evidence>
<evidence type="ECO:0000313" key="4">
    <source>
        <dbReference type="EMBL" id="MCZ0807678.1"/>
    </source>
</evidence>
<dbReference type="FunFam" id="3.40.50.300:FF:000011">
    <property type="entry name" value="Putative ABC transporter ATP-binding component"/>
    <property type="match status" value="1"/>
</dbReference>
<dbReference type="InterPro" id="IPR051309">
    <property type="entry name" value="ABCF_ATPase"/>
</dbReference>
<protein>
    <submittedName>
        <fullName evidence="4">ABC-F family ATP-binding cassette domain-containing protein</fullName>
    </submittedName>
</protein>
<dbReference type="CDD" id="cd03221">
    <property type="entry name" value="ABCF_EF-3"/>
    <property type="match status" value="2"/>
</dbReference>
<dbReference type="Proteomes" id="UP001077662">
    <property type="component" value="Unassembled WGS sequence"/>
</dbReference>
<dbReference type="InterPro" id="IPR032781">
    <property type="entry name" value="ABC_tran_Xtn"/>
</dbReference>
<dbReference type="InterPro" id="IPR017871">
    <property type="entry name" value="ABC_transporter-like_CS"/>
</dbReference>
<dbReference type="EMBL" id="JAPTNE010000014">
    <property type="protein sequence ID" value="MCZ0807678.1"/>
    <property type="molecule type" value="Genomic_DNA"/>
</dbReference>
<proteinExistence type="predicted"/>
<dbReference type="InterPro" id="IPR003593">
    <property type="entry name" value="AAA+_ATPase"/>
</dbReference>
<evidence type="ECO:0000259" key="3">
    <source>
        <dbReference type="PROSITE" id="PS50893"/>
    </source>
</evidence>
<dbReference type="GO" id="GO:0005524">
    <property type="term" value="F:ATP binding"/>
    <property type="evidence" value="ECO:0007669"/>
    <property type="project" value="UniProtKB-KW"/>
</dbReference>
<gene>
    <name evidence="4" type="ORF">O0554_12210</name>
</gene>
<dbReference type="PANTHER" id="PTHR42855">
    <property type="entry name" value="ABC TRANSPORTER ATP-BINDING SUBUNIT"/>
    <property type="match status" value="1"/>
</dbReference>
<keyword evidence="2 4" id="KW-0067">ATP-binding</keyword>
<dbReference type="SMART" id="SM00382">
    <property type="entry name" value="AAA"/>
    <property type="match status" value="2"/>
</dbReference>